<dbReference type="GO" id="GO:0005737">
    <property type="term" value="C:cytoplasm"/>
    <property type="evidence" value="ECO:0007669"/>
    <property type="project" value="UniProtKB-SubCell"/>
</dbReference>
<comment type="function">
    <text evidence="7">Catalyzes the formation of acetyl phosphate from acetate and ATP. Can also catalyze the reverse reaction.</text>
</comment>
<comment type="catalytic activity">
    <reaction evidence="7">
        <text>acetate + ATP = acetyl phosphate + ADP</text>
        <dbReference type="Rhea" id="RHEA:11352"/>
        <dbReference type="ChEBI" id="CHEBI:22191"/>
        <dbReference type="ChEBI" id="CHEBI:30089"/>
        <dbReference type="ChEBI" id="CHEBI:30616"/>
        <dbReference type="ChEBI" id="CHEBI:456216"/>
        <dbReference type="EC" id="2.7.2.1"/>
    </reaction>
</comment>
<comment type="cofactor">
    <cofactor evidence="7">
        <name>Mg(2+)</name>
        <dbReference type="ChEBI" id="CHEBI:18420"/>
    </cofactor>
    <cofactor evidence="7">
        <name>Mn(2+)</name>
        <dbReference type="ChEBI" id="CHEBI:29035"/>
    </cofactor>
    <text evidence="7">Mg(2+). Can also accept Mn(2+).</text>
</comment>
<feature type="binding site" evidence="7">
    <location>
        <begin position="207"/>
        <end position="211"/>
    </location>
    <ligand>
        <name>ATP</name>
        <dbReference type="ChEBI" id="CHEBI:30616"/>
    </ligand>
</feature>
<name>A0A9D1LZM4_9FIRM</name>
<dbReference type="GO" id="GO:0000287">
    <property type="term" value="F:magnesium ion binding"/>
    <property type="evidence" value="ECO:0007669"/>
    <property type="project" value="UniProtKB-UniRule"/>
</dbReference>
<protein>
    <recommendedName>
        <fullName evidence="7">Acetate kinase</fullName>
        <ecNumber evidence="7">2.7.2.1</ecNumber>
    </recommendedName>
    <alternativeName>
        <fullName evidence="7">Acetokinase</fullName>
    </alternativeName>
</protein>
<evidence type="ECO:0000256" key="7">
    <source>
        <dbReference type="HAMAP-Rule" id="MF_00020"/>
    </source>
</evidence>
<feature type="binding site" evidence="7">
    <location>
        <position position="7"/>
    </location>
    <ligand>
        <name>Mg(2+)</name>
        <dbReference type="ChEBI" id="CHEBI:18420"/>
    </ligand>
</feature>
<dbReference type="NCBIfam" id="TIGR00016">
    <property type="entry name" value="ackA"/>
    <property type="match status" value="1"/>
</dbReference>
<proteinExistence type="inferred from homology"/>
<dbReference type="PIRSF" id="PIRSF000722">
    <property type="entry name" value="Acetate_prop_kin"/>
    <property type="match status" value="1"/>
</dbReference>
<comment type="caution">
    <text evidence="9">The sequence shown here is derived from an EMBL/GenBank/DDBJ whole genome shotgun (WGS) entry which is preliminary data.</text>
</comment>
<sequence length="400" mass="44268">MKILVLNSGSSSLKYQVIDVEKEEMLVKGNYERIGQPNSFLTHKVNGVKHKFEHPAKDHEEAIQFVMKRLLSPEYGVISSLDELAGIGHRVVHGGEKFKESVIITDEVIKEIKDCASLAPLHNPAAVLGIEACRKAMPTMKMVAVFDTAFHQTLPKERYIYPIPYRYYEEYGVRKYGFHGTSHQYVAERIAKILEKPIEELKIINCHLGQGASVCAIQNGKSVETSMGLTPLAGIPMGTRSGDIDPSIVTYLIKHENLTPDQMENILNKESGAYGVSQISVDFRDIEAEAAAKNPQAILALANYNYLVACYIARCAVAMGGVDVITFTAGVGEKGLEAREAICSHLTFLGVKLDLEKNNVKGEEREISSQESKVKVYIVPTNEELMIAKETLKLVKKGEN</sequence>
<comment type="subcellular location">
    <subcellularLocation>
        <location evidence="7">Cytoplasm</location>
    </subcellularLocation>
</comment>
<evidence type="ECO:0000256" key="5">
    <source>
        <dbReference type="ARBA" id="ARBA00022777"/>
    </source>
</evidence>
<dbReference type="Pfam" id="PF00871">
    <property type="entry name" value="Acetate_kinase"/>
    <property type="match status" value="1"/>
</dbReference>
<feature type="binding site" evidence="7">
    <location>
        <position position="383"/>
    </location>
    <ligand>
        <name>Mg(2+)</name>
        <dbReference type="ChEBI" id="CHEBI:18420"/>
    </ligand>
</feature>
<evidence type="ECO:0000256" key="3">
    <source>
        <dbReference type="ARBA" id="ARBA00022679"/>
    </source>
</evidence>
<dbReference type="GO" id="GO:0005524">
    <property type="term" value="F:ATP binding"/>
    <property type="evidence" value="ECO:0007669"/>
    <property type="project" value="UniProtKB-KW"/>
</dbReference>
<feature type="binding site" evidence="7">
    <location>
        <position position="14"/>
    </location>
    <ligand>
        <name>ATP</name>
        <dbReference type="ChEBI" id="CHEBI:30616"/>
    </ligand>
</feature>
<feature type="site" description="Transition state stabilizer" evidence="7">
    <location>
        <position position="240"/>
    </location>
</feature>
<dbReference type="Gene3D" id="3.30.420.40">
    <property type="match status" value="2"/>
</dbReference>
<dbReference type="PRINTS" id="PR00471">
    <property type="entry name" value="ACETATEKNASE"/>
</dbReference>
<evidence type="ECO:0000256" key="6">
    <source>
        <dbReference type="ARBA" id="ARBA00022840"/>
    </source>
</evidence>
<comment type="similarity">
    <text evidence="1 7 8">Belongs to the acetokinase family.</text>
</comment>
<dbReference type="Proteomes" id="UP000824093">
    <property type="component" value="Unassembled WGS sequence"/>
</dbReference>
<keyword evidence="7" id="KW-0460">Magnesium</keyword>
<dbReference type="InterPro" id="IPR043129">
    <property type="entry name" value="ATPase_NBD"/>
</dbReference>
<keyword evidence="4 7" id="KW-0547">Nucleotide-binding</keyword>
<dbReference type="InterPro" id="IPR023865">
    <property type="entry name" value="Aliphatic_acid_kinase_CS"/>
</dbReference>
<dbReference type="GO" id="GO:0006085">
    <property type="term" value="P:acetyl-CoA biosynthetic process"/>
    <property type="evidence" value="ECO:0007669"/>
    <property type="project" value="UniProtKB-UniRule"/>
</dbReference>
<keyword evidence="5 7" id="KW-0418">Kinase</keyword>
<dbReference type="PANTHER" id="PTHR21060:SF15">
    <property type="entry name" value="ACETATE KINASE-RELATED"/>
    <property type="match status" value="1"/>
</dbReference>
<dbReference type="CDD" id="cd24010">
    <property type="entry name" value="ASKHA_NBD_AcK_PK"/>
    <property type="match status" value="1"/>
</dbReference>
<evidence type="ECO:0000256" key="2">
    <source>
        <dbReference type="ARBA" id="ARBA00022490"/>
    </source>
</evidence>
<reference evidence="9" key="2">
    <citation type="journal article" date="2021" name="PeerJ">
        <title>Extensive microbial diversity within the chicken gut microbiome revealed by metagenomics and culture.</title>
        <authorList>
            <person name="Gilroy R."/>
            <person name="Ravi A."/>
            <person name="Getino M."/>
            <person name="Pursley I."/>
            <person name="Horton D.L."/>
            <person name="Alikhan N.F."/>
            <person name="Baker D."/>
            <person name="Gharbi K."/>
            <person name="Hall N."/>
            <person name="Watson M."/>
            <person name="Adriaenssens E.M."/>
            <person name="Foster-Nyarko E."/>
            <person name="Jarju S."/>
            <person name="Secka A."/>
            <person name="Antonio M."/>
            <person name="Oren A."/>
            <person name="Chaudhuri R.R."/>
            <person name="La Ragione R."/>
            <person name="Hildebrand F."/>
            <person name="Pallen M.J."/>
        </authorList>
    </citation>
    <scope>NUCLEOTIDE SEQUENCE</scope>
    <source>
        <strain evidence="9">CHK195-15760</strain>
    </source>
</reference>
<keyword evidence="2 7" id="KW-0963">Cytoplasm</keyword>
<dbReference type="EC" id="2.7.2.1" evidence="7"/>
<feature type="binding site" evidence="7">
    <location>
        <begin position="282"/>
        <end position="284"/>
    </location>
    <ligand>
        <name>ATP</name>
        <dbReference type="ChEBI" id="CHEBI:30616"/>
    </ligand>
</feature>
<dbReference type="GO" id="GO:0008776">
    <property type="term" value="F:acetate kinase activity"/>
    <property type="evidence" value="ECO:0007669"/>
    <property type="project" value="UniProtKB-UniRule"/>
</dbReference>
<dbReference type="PROSITE" id="PS01076">
    <property type="entry name" value="ACETATE_KINASE_2"/>
    <property type="match status" value="1"/>
</dbReference>
<evidence type="ECO:0000313" key="10">
    <source>
        <dbReference type="Proteomes" id="UP000824093"/>
    </source>
</evidence>
<evidence type="ECO:0000256" key="8">
    <source>
        <dbReference type="RuleBase" id="RU003835"/>
    </source>
</evidence>
<gene>
    <name evidence="7" type="primary">ackA</name>
    <name evidence="9" type="ORF">IAB70_00520</name>
</gene>
<organism evidence="9 10">
    <name type="scientific">Candidatus Merdicola faecigallinarum</name>
    <dbReference type="NCBI Taxonomy" id="2840862"/>
    <lineage>
        <taxon>Bacteria</taxon>
        <taxon>Bacillati</taxon>
        <taxon>Bacillota</taxon>
        <taxon>Clostridia</taxon>
        <taxon>Candidatus Merdicola</taxon>
    </lineage>
</organism>
<evidence type="ECO:0000313" key="9">
    <source>
        <dbReference type="EMBL" id="HIU51103.1"/>
    </source>
</evidence>
<dbReference type="SUPFAM" id="SSF53067">
    <property type="entry name" value="Actin-like ATPase domain"/>
    <property type="match status" value="2"/>
</dbReference>
<reference evidence="9" key="1">
    <citation type="submission" date="2020-10" db="EMBL/GenBank/DDBJ databases">
        <authorList>
            <person name="Gilroy R."/>
        </authorList>
    </citation>
    <scope>NUCLEOTIDE SEQUENCE</scope>
    <source>
        <strain evidence="9">CHK195-15760</strain>
    </source>
</reference>
<comment type="subunit">
    <text evidence="7">Homodimer.</text>
</comment>
<feature type="site" description="Transition state stabilizer" evidence="7">
    <location>
        <position position="179"/>
    </location>
</feature>
<comment type="caution">
    <text evidence="7">Lacks conserved residue(s) required for the propagation of feature annotation.</text>
</comment>
<dbReference type="InterPro" id="IPR000890">
    <property type="entry name" value="Aliphatic_acid_kin_short-chain"/>
</dbReference>
<accession>A0A9D1LZM4</accession>
<dbReference type="HAMAP" id="MF_00020">
    <property type="entry name" value="Acetate_kinase"/>
    <property type="match status" value="1"/>
</dbReference>
<dbReference type="GO" id="GO:0006083">
    <property type="term" value="P:acetate metabolic process"/>
    <property type="evidence" value="ECO:0007669"/>
    <property type="project" value="TreeGrafter"/>
</dbReference>
<dbReference type="InterPro" id="IPR004372">
    <property type="entry name" value="Ac/propionate_kinase"/>
</dbReference>
<dbReference type="EMBL" id="DVNH01000005">
    <property type="protein sequence ID" value="HIU51103.1"/>
    <property type="molecule type" value="Genomic_DNA"/>
</dbReference>
<dbReference type="PANTHER" id="PTHR21060">
    <property type="entry name" value="ACETATE KINASE"/>
    <property type="match status" value="1"/>
</dbReference>
<evidence type="ECO:0000256" key="4">
    <source>
        <dbReference type="ARBA" id="ARBA00022741"/>
    </source>
</evidence>
<feature type="active site" description="Proton donor/acceptor" evidence="7">
    <location>
        <position position="147"/>
    </location>
</feature>
<comment type="pathway">
    <text evidence="7">Metabolic intermediate biosynthesis; acetyl-CoA biosynthesis; acetyl-CoA from acetate: step 1/2.</text>
</comment>
<dbReference type="AlphaFoldDB" id="A0A9D1LZM4"/>
<keyword evidence="6 7" id="KW-0067">ATP-binding</keyword>
<evidence type="ECO:0000256" key="1">
    <source>
        <dbReference type="ARBA" id="ARBA00008748"/>
    </source>
</evidence>
<dbReference type="PROSITE" id="PS01075">
    <property type="entry name" value="ACETATE_KINASE_1"/>
    <property type="match status" value="1"/>
</dbReference>
<keyword evidence="7" id="KW-0479">Metal-binding</keyword>
<keyword evidence="3 7" id="KW-0808">Transferase</keyword>
<feature type="binding site" evidence="7">
    <location>
        <position position="90"/>
    </location>
    <ligand>
        <name>substrate</name>
    </ligand>
</feature>